<reference evidence="4 5" key="1">
    <citation type="journal article" date="2007" name="Nature">
        <title>Evolution of genes and genomes on the Drosophila phylogeny.</title>
        <authorList>
            <consortium name="Drosophila 12 Genomes Consortium"/>
            <person name="Clark A.G."/>
            <person name="Eisen M.B."/>
            <person name="Smith D.R."/>
            <person name="Bergman C.M."/>
            <person name="Oliver B."/>
            <person name="Markow T.A."/>
            <person name="Kaufman T.C."/>
            <person name="Kellis M."/>
            <person name="Gelbart W."/>
            <person name="Iyer V.N."/>
            <person name="Pollard D.A."/>
            <person name="Sackton T.B."/>
            <person name="Larracuente A.M."/>
            <person name="Singh N.D."/>
            <person name="Abad J.P."/>
            <person name="Abt D.N."/>
            <person name="Adryan B."/>
            <person name="Aguade M."/>
            <person name="Akashi H."/>
            <person name="Anderson W.W."/>
            <person name="Aquadro C.F."/>
            <person name="Ardell D.H."/>
            <person name="Arguello R."/>
            <person name="Artieri C.G."/>
            <person name="Barbash D.A."/>
            <person name="Barker D."/>
            <person name="Barsanti P."/>
            <person name="Batterham P."/>
            <person name="Batzoglou S."/>
            <person name="Begun D."/>
            <person name="Bhutkar A."/>
            <person name="Blanco E."/>
            <person name="Bosak S.A."/>
            <person name="Bradley R.K."/>
            <person name="Brand A.D."/>
            <person name="Brent M.R."/>
            <person name="Brooks A.N."/>
            <person name="Brown R.H."/>
            <person name="Butlin R.K."/>
            <person name="Caggese C."/>
            <person name="Calvi B.R."/>
            <person name="Bernardo de Carvalho A."/>
            <person name="Caspi A."/>
            <person name="Castrezana S."/>
            <person name="Celniker S.E."/>
            <person name="Chang J.L."/>
            <person name="Chapple C."/>
            <person name="Chatterji S."/>
            <person name="Chinwalla A."/>
            <person name="Civetta A."/>
            <person name="Clifton S.W."/>
            <person name="Comeron J.M."/>
            <person name="Costello J.C."/>
            <person name="Coyne J.A."/>
            <person name="Daub J."/>
            <person name="David R.G."/>
            <person name="Delcher A.L."/>
            <person name="Delehaunty K."/>
            <person name="Do C.B."/>
            <person name="Ebling H."/>
            <person name="Edwards K."/>
            <person name="Eickbush T."/>
            <person name="Evans J.D."/>
            <person name="Filipski A."/>
            <person name="Findeiss S."/>
            <person name="Freyhult E."/>
            <person name="Fulton L."/>
            <person name="Fulton R."/>
            <person name="Garcia A.C."/>
            <person name="Gardiner A."/>
            <person name="Garfield D.A."/>
            <person name="Garvin B.E."/>
            <person name="Gibson G."/>
            <person name="Gilbert D."/>
            <person name="Gnerre S."/>
            <person name="Godfrey J."/>
            <person name="Good R."/>
            <person name="Gotea V."/>
            <person name="Gravely B."/>
            <person name="Greenberg A.J."/>
            <person name="Griffiths-Jones S."/>
            <person name="Gross S."/>
            <person name="Guigo R."/>
            <person name="Gustafson E.A."/>
            <person name="Haerty W."/>
            <person name="Hahn M.W."/>
            <person name="Halligan D.L."/>
            <person name="Halpern A.L."/>
            <person name="Halter G.M."/>
            <person name="Han M.V."/>
            <person name="Heger A."/>
            <person name="Hillier L."/>
            <person name="Hinrichs A.S."/>
            <person name="Holmes I."/>
            <person name="Hoskins R.A."/>
            <person name="Hubisz M.J."/>
            <person name="Hultmark D."/>
            <person name="Huntley M.A."/>
            <person name="Jaffe D.B."/>
            <person name="Jagadeeshan S."/>
            <person name="Jeck W.R."/>
            <person name="Johnson J."/>
            <person name="Jones C.D."/>
            <person name="Jordan W.C."/>
            <person name="Karpen G.H."/>
            <person name="Kataoka E."/>
            <person name="Keightley P.D."/>
            <person name="Kheradpour P."/>
            <person name="Kirkness E.F."/>
            <person name="Koerich L.B."/>
            <person name="Kristiansen K."/>
            <person name="Kudrna D."/>
            <person name="Kulathinal R.J."/>
            <person name="Kumar S."/>
            <person name="Kwok R."/>
            <person name="Lander E."/>
            <person name="Langley C.H."/>
            <person name="Lapoint R."/>
            <person name="Lazzaro B.P."/>
            <person name="Lee S.J."/>
            <person name="Levesque L."/>
            <person name="Li R."/>
            <person name="Lin C.F."/>
            <person name="Lin M.F."/>
            <person name="Lindblad-Toh K."/>
            <person name="Llopart A."/>
            <person name="Long M."/>
            <person name="Low L."/>
            <person name="Lozovsky E."/>
            <person name="Lu J."/>
            <person name="Luo M."/>
            <person name="Machado C.A."/>
            <person name="Makalowski W."/>
            <person name="Marzo M."/>
            <person name="Matsuda M."/>
            <person name="Matzkin L."/>
            <person name="McAllister B."/>
            <person name="McBride C.S."/>
            <person name="McKernan B."/>
            <person name="McKernan K."/>
            <person name="Mendez-Lago M."/>
            <person name="Minx P."/>
            <person name="Mollenhauer M.U."/>
            <person name="Montooth K."/>
            <person name="Mount S.M."/>
            <person name="Mu X."/>
            <person name="Myers E."/>
            <person name="Negre B."/>
            <person name="Newfeld S."/>
            <person name="Nielsen R."/>
            <person name="Noor M.A."/>
            <person name="O'Grady P."/>
            <person name="Pachter L."/>
            <person name="Papaceit M."/>
            <person name="Parisi M.J."/>
            <person name="Parisi M."/>
            <person name="Parts L."/>
            <person name="Pedersen J.S."/>
            <person name="Pesole G."/>
            <person name="Phillippy A.M."/>
            <person name="Ponting C.P."/>
            <person name="Pop M."/>
            <person name="Porcelli D."/>
            <person name="Powell J.R."/>
            <person name="Prohaska S."/>
            <person name="Pruitt K."/>
            <person name="Puig M."/>
            <person name="Quesneville H."/>
            <person name="Ram K.R."/>
            <person name="Rand D."/>
            <person name="Rasmussen M.D."/>
            <person name="Reed L.K."/>
            <person name="Reenan R."/>
            <person name="Reily A."/>
            <person name="Remington K.A."/>
            <person name="Rieger T.T."/>
            <person name="Ritchie M.G."/>
            <person name="Robin C."/>
            <person name="Rogers Y.H."/>
            <person name="Rohde C."/>
            <person name="Rozas J."/>
            <person name="Rubenfield M.J."/>
            <person name="Ruiz A."/>
            <person name="Russo S."/>
            <person name="Salzberg S.L."/>
            <person name="Sanchez-Gracia A."/>
            <person name="Saranga D.J."/>
            <person name="Sato H."/>
            <person name="Schaeffer S.W."/>
            <person name="Schatz M.C."/>
            <person name="Schlenke T."/>
            <person name="Schwartz R."/>
            <person name="Segarra C."/>
            <person name="Singh R.S."/>
            <person name="Sirot L."/>
            <person name="Sirota M."/>
            <person name="Sisneros N.B."/>
            <person name="Smith C.D."/>
            <person name="Smith T.F."/>
            <person name="Spieth J."/>
            <person name="Stage D.E."/>
            <person name="Stark A."/>
            <person name="Stephan W."/>
            <person name="Strausberg R.L."/>
            <person name="Strempel S."/>
            <person name="Sturgill D."/>
            <person name="Sutton G."/>
            <person name="Sutton G.G."/>
            <person name="Tao W."/>
            <person name="Teichmann S."/>
            <person name="Tobari Y.N."/>
            <person name="Tomimura Y."/>
            <person name="Tsolas J.M."/>
            <person name="Valente V.L."/>
            <person name="Venter E."/>
            <person name="Venter J.C."/>
            <person name="Vicario S."/>
            <person name="Vieira F.G."/>
            <person name="Vilella A.J."/>
            <person name="Villasante A."/>
            <person name="Walenz B."/>
            <person name="Wang J."/>
            <person name="Wasserman M."/>
            <person name="Watts T."/>
            <person name="Wilson D."/>
            <person name="Wilson R.K."/>
            <person name="Wing R.A."/>
            <person name="Wolfner M.F."/>
            <person name="Wong A."/>
            <person name="Wong G.K."/>
            <person name="Wu C.I."/>
            <person name="Wu G."/>
            <person name="Yamamoto D."/>
            <person name="Yang H.P."/>
            <person name="Yang S.P."/>
            <person name="Yorke J.A."/>
            <person name="Yoshida K."/>
            <person name="Zdobnov E."/>
            <person name="Zhang P."/>
            <person name="Zhang Y."/>
            <person name="Zimin A.V."/>
            <person name="Baldwin J."/>
            <person name="Abdouelleil A."/>
            <person name="Abdulkadir J."/>
            <person name="Abebe A."/>
            <person name="Abera B."/>
            <person name="Abreu J."/>
            <person name="Acer S.C."/>
            <person name="Aftuck L."/>
            <person name="Alexander A."/>
            <person name="An P."/>
            <person name="Anderson E."/>
            <person name="Anderson S."/>
            <person name="Arachi H."/>
            <person name="Azer M."/>
            <person name="Bachantsang P."/>
            <person name="Barry A."/>
            <person name="Bayul T."/>
            <person name="Berlin A."/>
            <person name="Bessette D."/>
            <person name="Bloom T."/>
            <person name="Blye J."/>
            <person name="Boguslavskiy L."/>
            <person name="Bonnet C."/>
            <person name="Boukhgalter B."/>
            <person name="Bourzgui I."/>
            <person name="Brown A."/>
            <person name="Cahill P."/>
            <person name="Channer S."/>
            <person name="Cheshatsang Y."/>
            <person name="Chuda L."/>
            <person name="Citroen M."/>
            <person name="Collymore A."/>
            <person name="Cooke P."/>
            <person name="Costello M."/>
            <person name="D'Aco K."/>
            <person name="Daza R."/>
            <person name="De Haan G."/>
            <person name="DeGray S."/>
            <person name="DeMaso C."/>
            <person name="Dhargay N."/>
            <person name="Dooley K."/>
            <person name="Dooley E."/>
            <person name="Doricent M."/>
            <person name="Dorje P."/>
            <person name="Dorjee K."/>
            <person name="Dupes A."/>
            <person name="Elong R."/>
            <person name="Falk J."/>
            <person name="Farina A."/>
            <person name="Faro S."/>
            <person name="Ferguson D."/>
            <person name="Fisher S."/>
            <person name="Foley C.D."/>
            <person name="Franke A."/>
            <person name="Friedrich D."/>
            <person name="Gadbois L."/>
            <person name="Gearin G."/>
            <person name="Gearin C.R."/>
            <person name="Giannoukos G."/>
            <person name="Goode T."/>
            <person name="Graham J."/>
            <person name="Grandbois E."/>
            <person name="Grewal S."/>
            <person name="Gyaltsen K."/>
            <person name="Hafez N."/>
            <person name="Hagos B."/>
            <person name="Hall J."/>
            <person name="Henson C."/>
            <person name="Hollinger A."/>
            <person name="Honan T."/>
            <person name="Huard M.D."/>
            <person name="Hughes L."/>
            <person name="Hurhula B."/>
            <person name="Husby M.E."/>
            <person name="Kamat A."/>
            <person name="Kanga B."/>
            <person name="Kashin S."/>
            <person name="Khazanovich D."/>
            <person name="Kisner P."/>
            <person name="Lance K."/>
            <person name="Lara M."/>
            <person name="Lee W."/>
            <person name="Lennon N."/>
            <person name="Letendre F."/>
            <person name="LeVine R."/>
            <person name="Lipovsky A."/>
            <person name="Liu X."/>
            <person name="Liu J."/>
            <person name="Liu S."/>
            <person name="Lokyitsang T."/>
            <person name="Lokyitsang Y."/>
            <person name="Lubonja R."/>
            <person name="Lui A."/>
            <person name="MacDonald P."/>
            <person name="Magnisalis V."/>
            <person name="Maru K."/>
            <person name="Matthews C."/>
            <person name="McCusker W."/>
            <person name="McDonough S."/>
            <person name="Mehta T."/>
            <person name="Meldrim J."/>
            <person name="Meneus L."/>
            <person name="Mihai O."/>
            <person name="Mihalev A."/>
            <person name="Mihova T."/>
            <person name="Mittelman R."/>
            <person name="Mlenga V."/>
            <person name="Montmayeur A."/>
            <person name="Mulrain L."/>
            <person name="Navidi A."/>
            <person name="Naylor J."/>
            <person name="Negash T."/>
            <person name="Nguyen T."/>
            <person name="Nguyen N."/>
            <person name="Nicol R."/>
            <person name="Norbu C."/>
            <person name="Norbu N."/>
            <person name="Novod N."/>
            <person name="O'Neill B."/>
            <person name="Osman S."/>
            <person name="Markiewicz E."/>
            <person name="Oyono O.L."/>
            <person name="Patti C."/>
            <person name="Phunkhang P."/>
            <person name="Pierre F."/>
            <person name="Priest M."/>
            <person name="Raghuraman S."/>
            <person name="Rege F."/>
            <person name="Reyes R."/>
            <person name="Rise C."/>
            <person name="Rogov P."/>
            <person name="Ross K."/>
            <person name="Ryan E."/>
            <person name="Settipalli S."/>
            <person name="Shea T."/>
            <person name="Sherpa N."/>
            <person name="Shi L."/>
            <person name="Shih D."/>
            <person name="Sparrow T."/>
            <person name="Spaulding J."/>
            <person name="Stalker J."/>
            <person name="Stange-Thomann N."/>
            <person name="Stavropoulos S."/>
            <person name="Stone C."/>
            <person name="Strader C."/>
            <person name="Tesfaye S."/>
            <person name="Thomson T."/>
            <person name="Thoulutsang Y."/>
            <person name="Thoulutsang D."/>
            <person name="Topham K."/>
            <person name="Topping I."/>
            <person name="Tsamla T."/>
            <person name="Vassiliev H."/>
            <person name="Vo A."/>
            <person name="Wangchuk T."/>
            <person name="Wangdi T."/>
            <person name="Weiand M."/>
            <person name="Wilkinson J."/>
            <person name="Wilson A."/>
            <person name="Yadav S."/>
            <person name="Young G."/>
            <person name="Yu Q."/>
            <person name="Zembek L."/>
            <person name="Zhong D."/>
            <person name="Zimmer A."/>
            <person name="Zwirko Z."/>
            <person name="Jaffe D.B."/>
            <person name="Alvarez P."/>
            <person name="Brockman W."/>
            <person name="Butler J."/>
            <person name="Chin C."/>
            <person name="Gnerre S."/>
            <person name="Grabherr M."/>
            <person name="Kleber M."/>
            <person name="Mauceli E."/>
            <person name="MacCallum I."/>
        </authorList>
    </citation>
    <scope>NUCLEOTIDE SEQUENCE [LARGE SCALE GENOMIC DNA]</scope>
    <source>
        <strain evidence="5">Tucson 14024-0371.13</strain>
    </source>
</reference>
<dbReference type="SUPFAM" id="SSF56496">
    <property type="entry name" value="Fibrinogen C-terminal domain-like"/>
    <property type="match status" value="1"/>
</dbReference>
<keyword evidence="5" id="KW-1185">Reference proteome</keyword>
<dbReference type="AlphaFoldDB" id="A0A0N8NZN6"/>
<feature type="domain" description="Fibrinogen C-terminal" evidence="3">
    <location>
        <begin position="194"/>
        <end position="361"/>
    </location>
</feature>
<dbReference type="Gene3D" id="1.20.5.340">
    <property type="match status" value="1"/>
</dbReference>
<dbReference type="InterPro" id="IPR050373">
    <property type="entry name" value="Fibrinogen_C-term_domain"/>
</dbReference>
<dbReference type="InterPro" id="IPR036056">
    <property type="entry name" value="Fibrinogen-like_C"/>
</dbReference>
<feature type="coiled-coil region" evidence="1">
    <location>
        <begin position="69"/>
        <end position="117"/>
    </location>
</feature>
<dbReference type="PROSITE" id="PS51406">
    <property type="entry name" value="FIBRINOGEN_C_2"/>
    <property type="match status" value="1"/>
</dbReference>
<feature type="coiled-coil region" evidence="1">
    <location>
        <begin position="142"/>
        <end position="176"/>
    </location>
</feature>
<accession>A0A0N8NZN6</accession>
<dbReference type="GO" id="GO:0005615">
    <property type="term" value="C:extracellular space"/>
    <property type="evidence" value="ECO:0007669"/>
    <property type="project" value="TreeGrafter"/>
</dbReference>
<dbReference type="Pfam" id="PF00147">
    <property type="entry name" value="Fibrinogen_C"/>
    <property type="match status" value="1"/>
</dbReference>
<dbReference type="PANTHER" id="PTHR19143:SF458">
    <property type="entry name" value="FIBRINOGEN C-TERMINAL DOMAIN-CONTAINING PROTEIN-RELATED"/>
    <property type="match status" value="1"/>
</dbReference>
<dbReference type="Gene3D" id="3.90.215.10">
    <property type="entry name" value="Gamma Fibrinogen, chain A, domain 1"/>
    <property type="match status" value="1"/>
</dbReference>
<dbReference type="Gene3D" id="4.10.530.10">
    <property type="entry name" value="Gamma-fibrinogen Carboxyl Terminal Fragment, domain 2"/>
    <property type="match status" value="1"/>
</dbReference>
<dbReference type="InParanoid" id="A0A0N8NZN6"/>
<evidence type="ECO:0000256" key="1">
    <source>
        <dbReference type="SAM" id="Coils"/>
    </source>
</evidence>
<evidence type="ECO:0000256" key="2">
    <source>
        <dbReference type="SAM" id="SignalP"/>
    </source>
</evidence>
<dbReference type="Proteomes" id="UP000007801">
    <property type="component" value="Unassembled WGS sequence"/>
</dbReference>
<organism evidence="4 5">
    <name type="scientific">Drosophila ananassae</name>
    <name type="common">Fruit fly</name>
    <dbReference type="NCBI Taxonomy" id="7217"/>
    <lineage>
        <taxon>Eukaryota</taxon>
        <taxon>Metazoa</taxon>
        <taxon>Ecdysozoa</taxon>
        <taxon>Arthropoda</taxon>
        <taxon>Hexapoda</taxon>
        <taxon>Insecta</taxon>
        <taxon>Pterygota</taxon>
        <taxon>Neoptera</taxon>
        <taxon>Endopterygota</taxon>
        <taxon>Diptera</taxon>
        <taxon>Brachycera</taxon>
        <taxon>Muscomorpha</taxon>
        <taxon>Ephydroidea</taxon>
        <taxon>Drosophilidae</taxon>
        <taxon>Drosophila</taxon>
        <taxon>Sophophora</taxon>
    </lineage>
</organism>
<feature type="chain" id="PRO_5006028986" description="Fibrinogen C-terminal domain-containing protein" evidence="2">
    <location>
        <begin position="20"/>
        <end position="379"/>
    </location>
</feature>
<keyword evidence="2" id="KW-0732">Signal</keyword>
<evidence type="ECO:0000259" key="3">
    <source>
        <dbReference type="PROSITE" id="PS51406"/>
    </source>
</evidence>
<feature type="signal peptide" evidence="2">
    <location>
        <begin position="1"/>
        <end position="19"/>
    </location>
</feature>
<keyword evidence="1" id="KW-0175">Coiled coil</keyword>
<dbReference type="InterPro" id="IPR002181">
    <property type="entry name" value="Fibrinogen_a/b/g_C_dom"/>
</dbReference>
<evidence type="ECO:0000313" key="5">
    <source>
        <dbReference type="Proteomes" id="UP000007801"/>
    </source>
</evidence>
<sequence>MILRVILLIGSFLFSASLGWEASASNYLDLLKRHTDLQDRYLAFHESCSELQKKYLDLRGRDVDECAAKSELQKDYSDLQKNYTDLQEKDGEIYDQIGKLQKDYWDLQKRYAEVQNNNTEVLRQLNDVNVRFAKLQSQHLEVGHLNDLIDQKNREIKLLNDKISDLQANSDLAELTRKLSVEIDKVGEIVKSQPETRALPDHCPRNRNETHILQEIQIRGSDPFKVVCRSDDEMGSGWMNVYRKTFSSTSFNRTYDEYVTGFGNVGTEDEDEFFIGLQRLHLLTNGEPHEMMIYFSERFLRCGNFVIGHRSEGYVVKSTSKCPESIISFTQGTKFSTFDRDEDTRPDSNLASLFGFGWWFHTLYGFHFHRILRMFIRKI</sequence>
<dbReference type="InterPro" id="IPR014716">
    <property type="entry name" value="Fibrinogen_a/b/g_C_1"/>
</dbReference>
<proteinExistence type="predicted"/>
<dbReference type="OrthoDB" id="7972392at2759"/>
<dbReference type="SMART" id="SM00186">
    <property type="entry name" value="FBG"/>
    <property type="match status" value="1"/>
</dbReference>
<gene>
    <name evidence="4" type="primary">Dana\GF28089</name>
    <name evidence="4" type="ORF">GF28089</name>
</gene>
<name>A0A0N8NZN6_DROAN</name>
<dbReference type="GeneID" id="26515498"/>
<dbReference type="PANTHER" id="PTHR19143">
    <property type="entry name" value="FIBRINOGEN/TENASCIN/ANGIOPOEITIN"/>
    <property type="match status" value="1"/>
</dbReference>
<dbReference type="EMBL" id="CH902635">
    <property type="protein sequence ID" value="KPU74828.1"/>
    <property type="molecule type" value="Genomic_DNA"/>
</dbReference>
<dbReference type="KEGG" id="dan:26515498"/>
<evidence type="ECO:0000313" key="4">
    <source>
        <dbReference type="EMBL" id="KPU74828.1"/>
    </source>
</evidence>
<protein>
    <recommendedName>
        <fullName evidence="3">Fibrinogen C-terminal domain-containing protein</fullName>
    </recommendedName>
</protein>